<comment type="caution">
    <text evidence="2">The sequence shown here is derived from an EMBL/GenBank/DDBJ whole genome shotgun (WGS) entry which is preliminary data.</text>
</comment>
<protein>
    <recommendedName>
        <fullName evidence="1">Essential protein Yae1 N-terminal domain-containing protein</fullName>
    </recommendedName>
</protein>
<dbReference type="Pfam" id="PF12784">
    <property type="entry name" value="PDDEXK_2"/>
    <property type="match status" value="1"/>
</dbReference>
<dbReference type="EMBL" id="AGDV01000020">
    <property type="protein sequence ID" value="EMB31502.1"/>
    <property type="molecule type" value="Genomic_DNA"/>
</dbReference>
<sequence>MLAQESTMMKKANDTITIMEMSPRDKWLYDSRMKYEHDRASCINEGYRQGIEVGILQGEIKGRQEGFSDGAYQTKLKTAKLMKQANCELGFIVQMTDLSKEDIEKL</sequence>
<dbReference type="AlphaFoldDB" id="A0A0E2E2B3"/>
<evidence type="ECO:0000259" key="1">
    <source>
        <dbReference type="Pfam" id="PF09811"/>
    </source>
</evidence>
<evidence type="ECO:0000313" key="2">
    <source>
        <dbReference type="EMBL" id="EMB31502.1"/>
    </source>
</evidence>
<reference evidence="2" key="1">
    <citation type="submission" date="2012-01" db="EMBL/GenBank/DDBJ databases">
        <title>The Genome Sequence of Treponema denticola H-22.</title>
        <authorList>
            <consortium name="The Broad Institute Genome Sequencing Platform"/>
            <person name="Earl A."/>
            <person name="Ward D."/>
            <person name="Feldgarden M."/>
            <person name="Gevers D."/>
            <person name="Blanton J.M."/>
            <person name="Fenno C.J."/>
            <person name="Baranova O.V."/>
            <person name="Mathney J."/>
            <person name="Dewhirst F.E."/>
            <person name="Izard J."/>
            <person name="Young S.K."/>
            <person name="Zeng Q."/>
            <person name="Gargeya S."/>
            <person name="Fitzgerald M."/>
            <person name="Haas B."/>
            <person name="Abouelleil A."/>
            <person name="Alvarado L."/>
            <person name="Arachchi H.M."/>
            <person name="Berlin A."/>
            <person name="Chapman S.B."/>
            <person name="Gearin G."/>
            <person name="Goldberg J."/>
            <person name="Griggs A."/>
            <person name="Gujja S."/>
            <person name="Hansen M."/>
            <person name="Heiman D."/>
            <person name="Howarth C."/>
            <person name="Larimer J."/>
            <person name="Lui A."/>
            <person name="MacDonald P.J.P."/>
            <person name="McCowen C."/>
            <person name="Montmayeur A."/>
            <person name="Murphy C."/>
            <person name="Neiman D."/>
            <person name="Pearson M."/>
            <person name="Priest M."/>
            <person name="Roberts A."/>
            <person name="Saif S."/>
            <person name="Shea T."/>
            <person name="Sisk P."/>
            <person name="Stolte C."/>
            <person name="Sykes S."/>
            <person name="Wortman J."/>
            <person name="Nusbaum C."/>
            <person name="Birren B."/>
        </authorList>
    </citation>
    <scope>NUCLEOTIDE SEQUENCE [LARGE SCALE GENOMIC DNA]</scope>
    <source>
        <strain evidence="2">H-22</strain>
    </source>
</reference>
<dbReference type="Proteomes" id="UP000011705">
    <property type="component" value="Chromosome"/>
</dbReference>
<accession>A0A0E2E2B3</accession>
<name>A0A0E2E2B3_TREDN</name>
<dbReference type="HOGENOM" id="CLU_057504_5_2_12"/>
<gene>
    <name evidence="2" type="ORF">HMPREF9726_01882</name>
</gene>
<organism evidence="2">
    <name type="scientific">Treponema denticola H-22</name>
    <dbReference type="NCBI Taxonomy" id="999432"/>
    <lineage>
        <taxon>Bacteria</taxon>
        <taxon>Pseudomonadati</taxon>
        <taxon>Spirochaetota</taxon>
        <taxon>Spirochaetia</taxon>
        <taxon>Spirochaetales</taxon>
        <taxon>Treponemataceae</taxon>
        <taxon>Treponema</taxon>
    </lineage>
</organism>
<feature type="domain" description="Essential protein Yae1 N-terminal" evidence="1">
    <location>
        <begin position="46"/>
        <end position="71"/>
    </location>
</feature>
<dbReference type="InterPro" id="IPR019191">
    <property type="entry name" value="Essential_protein_Yae1_N"/>
</dbReference>
<proteinExistence type="predicted"/>
<dbReference type="Pfam" id="PF09811">
    <property type="entry name" value="Yae1_N"/>
    <property type="match status" value="1"/>
</dbReference>
<dbReference type="PATRIC" id="fig|999432.5.peg.1953"/>